<reference evidence="2 3" key="1">
    <citation type="journal article" date="2017" name="Nature">
        <title>The Apostasia genome and the evolution of orchids.</title>
        <authorList>
            <person name="Zhang G.Q."/>
            <person name="Liu K.W."/>
            <person name="Li Z."/>
            <person name="Lohaus R."/>
            <person name="Hsiao Y.Y."/>
            <person name="Niu S.C."/>
            <person name="Wang J.Y."/>
            <person name="Lin Y.C."/>
            <person name="Xu Q."/>
            <person name="Chen L.J."/>
            <person name="Yoshida K."/>
            <person name="Fujiwara S."/>
            <person name="Wang Z.W."/>
            <person name="Zhang Y.Q."/>
            <person name="Mitsuda N."/>
            <person name="Wang M."/>
            <person name="Liu G.H."/>
            <person name="Pecoraro L."/>
            <person name="Huang H.X."/>
            <person name="Xiao X.J."/>
            <person name="Lin M."/>
            <person name="Wu X.Y."/>
            <person name="Wu W.L."/>
            <person name="Chen Y.Y."/>
            <person name="Chang S.B."/>
            <person name="Sakamoto S."/>
            <person name="Ohme-Takagi M."/>
            <person name="Yagi M."/>
            <person name="Zeng S.J."/>
            <person name="Shen C.Y."/>
            <person name="Yeh C.M."/>
            <person name="Luo Y.B."/>
            <person name="Tsai W.C."/>
            <person name="Van de Peer Y."/>
            <person name="Liu Z.J."/>
        </authorList>
    </citation>
    <scope>NUCLEOTIDE SEQUENCE [LARGE SCALE GENOMIC DNA]</scope>
    <source>
        <strain evidence="3">cv. Shenzhen</strain>
        <tissue evidence="2">Stem</tissue>
    </source>
</reference>
<organism evidence="2 3">
    <name type="scientific">Apostasia shenzhenica</name>
    <dbReference type="NCBI Taxonomy" id="1088818"/>
    <lineage>
        <taxon>Eukaryota</taxon>
        <taxon>Viridiplantae</taxon>
        <taxon>Streptophyta</taxon>
        <taxon>Embryophyta</taxon>
        <taxon>Tracheophyta</taxon>
        <taxon>Spermatophyta</taxon>
        <taxon>Magnoliopsida</taxon>
        <taxon>Liliopsida</taxon>
        <taxon>Asparagales</taxon>
        <taxon>Orchidaceae</taxon>
        <taxon>Apostasioideae</taxon>
        <taxon>Apostasia</taxon>
    </lineage>
</organism>
<evidence type="ECO:0000256" key="1">
    <source>
        <dbReference type="SAM" id="MobiDB-lite"/>
    </source>
</evidence>
<name>A0A2H9ZYF8_9ASPA</name>
<evidence type="ECO:0000313" key="3">
    <source>
        <dbReference type="Proteomes" id="UP000236161"/>
    </source>
</evidence>
<evidence type="ECO:0000313" key="2">
    <source>
        <dbReference type="EMBL" id="PKA48328.1"/>
    </source>
</evidence>
<dbReference type="EMBL" id="KZ452553">
    <property type="protein sequence ID" value="PKA48328.1"/>
    <property type="molecule type" value="Genomic_DNA"/>
</dbReference>
<feature type="region of interest" description="Disordered" evidence="1">
    <location>
        <begin position="116"/>
        <end position="223"/>
    </location>
</feature>
<feature type="compositionally biased region" description="Basic and acidic residues" evidence="1">
    <location>
        <begin position="133"/>
        <end position="161"/>
    </location>
</feature>
<feature type="compositionally biased region" description="Polar residues" evidence="1">
    <location>
        <begin position="210"/>
        <end position="222"/>
    </location>
</feature>
<gene>
    <name evidence="2" type="ORF">AXF42_Ash021312</name>
</gene>
<sequence length="244" mass="26758">MAGEGTLKNLERLKGQNWPLKDFLRHVKNDISLYAKSLGYAIFKEVVPPPSAALMKRAKRGQPLAIQLSKEVTEMEKKVEVMEVLELVCGGAAVDVVFSPENVTDDRKSLAELMEHAGKGKEPATTAKPKVIPKNDKRVILGEEKKKNKAEEGQEEKREEGAESPCLDLVPSGVPKKKRGSSESASPEPPSKKGKGAKEEGLAVEAGHDWQQSTEPPYSTNFIGVFRDEGSRIAVRTRGDERES</sequence>
<proteinExistence type="predicted"/>
<dbReference type="AlphaFoldDB" id="A0A2H9ZYF8"/>
<accession>A0A2H9ZYF8</accession>
<protein>
    <submittedName>
        <fullName evidence="2">Uncharacterized protein</fullName>
    </submittedName>
</protein>
<keyword evidence="3" id="KW-1185">Reference proteome</keyword>
<dbReference type="Proteomes" id="UP000236161">
    <property type="component" value="Unassembled WGS sequence"/>
</dbReference>